<dbReference type="GO" id="GO:0016020">
    <property type="term" value="C:membrane"/>
    <property type="evidence" value="ECO:0007669"/>
    <property type="project" value="UniProtKB-SubCell"/>
</dbReference>
<dbReference type="Gene3D" id="3.40.50.300">
    <property type="entry name" value="P-loop containing nucleotide triphosphate hydrolases"/>
    <property type="match status" value="1"/>
</dbReference>
<comment type="caution">
    <text evidence="12">The sequence shown here is derived from an EMBL/GenBank/DDBJ whole genome shotgun (WGS) entry which is preliminary data.</text>
</comment>
<evidence type="ECO:0000256" key="8">
    <source>
        <dbReference type="ARBA" id="ARBA00022989"/>
    </source>
</evidence>
<feature type="domain" description="ABC transporter" evidence="11">
    <location>
        <begin position="484"/>
        <end position="717"/>
    </location>
</feature>
<evidence type="ECO:0000256" key="1">
    <source>
        <dbReference type="ARBA" id="ARBA00004141"/>
    </source>
</evidence>
<dbReference type="SUPFAM" id="SSF52540">
    <property type="entry name" value="P-loop containing nucleoside triphosphate hydrolases"/>
    <property type="match status" value="1"/>
</dbReference>
<dbReference type="InterPro" id="IPR026082">
    <property type="entry name" value="ABCA"/>
</dbReference>
<dbReference type="GO" id="GO:0005319">
    <property type="term" value="F:lipid transporter activity"/>
    <property type="evidence" value="ECO:0007669"/>
    <property type="project" value="TreeGrafter"/>
</dbReference>
<proteinExistence type="inferred from homology"/>
<feature type="transmembrane region" description="Helical" evidence="10">
    <location>
        <begin position="57"/>
        <end position="79"/>
    </location>
</feature>
<dbReference type="SMART" id="SM00382">
    <property type="entry name" value="AAA"/>
    <property type="match status" value="1"/>
</dbReference>
<dbReference type="VEuPathDB" id="TrichDB:TRFO_38836"/>
<dbReference type="OrthoDB" id="8061355at2759"/>
<dbReference type="PANTHER" id="PTHR19229">
    <property type="entry name" value="ATP-BINDING CASSETTE TRANSPORTER SUBFAMILY A ABCA"/>
    <property type="match status" value="1"/>
</dbReference>
<dbReference type="FunFam" id="3.40.50.300:FF:001998">
    <property type="entry name" value="ABC transporter family protein"/>
    <property type="match status" value="1"/>
</dbReference>
<comment type="similarity">
    <text evidence="2">Belongs to the ABC transporter superfamily. ABCA family.</text>
</comment>
<keyword evidence="6" id="KW-0547">Nucleotide-binding</keyword>
<keyword evidence="7" id="KW-0067">ATP-binding</keyword>
<evidence type="ECO:0000259" key="11">
    <source>
        <dbReference type="PROSITE" id="PS50893"/>
    </source>
</evidence>
<dbReference type="Pfam" id="PF12698">
    <property type="entry name" value="ABC2_membrane_3"/>
    <property type="match status" value="1"/>
</dbReference>
<feature type="transmembrane region" description="Helical" evidence="10">
    <location>
        <begin position="338"/>
        <end position="359"/>
    </location>
</feature>
<dbReference type="InterPro" id="IPR013525">
    <property type="entry name" value="ABC2_TM"/>
</dbReference>
<reference evidence="12" key="1">
    <citation type="submission" date="2016-10" db="EMBL/GenBank/DDBJ databases">
        <authorList>
            <person name="Benchimol M."/>
            <person name="Almeida L.G."/>
            <person name="Vasconcelos A.T."/>
            <person name="Perreira-Neves A."/>
            <person name="Rosa I.A."/>
            <person name="Tasca T."/>
            <person name="Bogo M.R."/>
            <person name="de Souza W."/>
        </authorList>
    </citation>
    <scope>NUCLEOTIDE SEQUENCE [LARGE SCALE GENOMIC DNA]</scope>
    <source>
        <strain evidence="12">K</strain>
    </source>
</reference>
<evidence type="ECO:0000256" key="10">
    <source>
        <dbReference type="SAM" id="Phobius"/>
    </source>
</evidence>
<dbReference type="PROSITE" id="PS00211">
    <property type="entry name" value="ABC_TRANSPORTER_1"/>
    <property type="match status" value="1"/>
</dbReference>
<evidence type="ECO:0000256" key="7">
    <source>
        <dbReference type="ARBA" id="ARBA00022840"/>
    </source>
</evidence>
<dbReference type="InterPro" id="IPR027417">
    <property type="entry name" value="P-loop_NTPase"/>
</dbReference>
<dbReference type="GO" id="GO:0016887">
    <property type="term" value="F:ATP hydrolysis activity"/>
    <property type="evidence" value="ECO:0007669"/>
    <property type="project" value="InterPro"/>
</dbReference>
<dbReference type="PROSITE" id="PS50893">
    <property type="entry name" value="ABC_TRANSPORTER_2"/>
    <property type="match status" value="1"/>
</dbReference>
<dbReference type="InterPro" id="IPR017871">
    <property type="entry name" value="ABC_transporter-like_CS"/>
</dbReference>
<evidence type="ECO:0000256" key="9">
    <source>
        <dbReference type="ARBA" id="ARBA00023136"/>
    </source>
</evidence>
<dbReference type="Proteomes" id="UP000179807">
    <property type="component" value="Unassembled WGS sequence"/>
</dbReference>
<dbReference type="GO" id="GO:0140359">
    <property type="term" value="F:ABC-type transporter activity"/>
    <property type="evidence" value="ECO:0007669"/>
    <property type="project" value="InterPro"/>
</dbReference>
<evidence type="ECO:0000313" key="13">
    <source>
        <dbReference type="Proteomes" id="UP000179807"/>
    </source>
</evidence>
<accession>A0A1J4JC33</accession>
<keyword evidence="4 10" id="KW-0812">Transmembrane</keyword>
<feature type="transmembrane region" description="Helical" evidence="10">
    <location>
        <begin position="310"/>
        <end position="332"/>
    </location>
</feature>
<dbReference type="PANTHER" id="PTHR19229:SF36">
    <property type="entry name" value="ATP-BINDING CASSETTE SUB-FAMILY A MEMBER 2"/>
    <property type="match status" value="1"/>
</dbReference>
<dbReference type="EMBL" id="MLAK01001274">
    <property type="protein sequence ID" value="OHS94973.1"/>
    <property type="molecule type" value="Genomic_DNA"/>
</dbReference>
<evidence type="ECO:0000256" key="4">
    <source>
        <dbReference type="ARBA" id="ARBA00022692"/>
    </source>
</evidence>
<comment type="subcellular location">
    <subcellularLocation>
        <location evidence="1">Membrane</location>
        <topology evidence="1">Multi-pass membrane protein</topology>
    </subcellularLocation>
</comment>
<evidence type="ECO:0000256" key="6">
    <source>
        <dbReference type="ARBA" id="ARBA00022741"/>
    </source>
</evidence>
<feature type="transmembrane region" description="Helical" evidence="10">
    <location>
        <begin position="178"/>
        <end position="201"/>
    </location>
</feature>
<keyword evidence="5" id="KW-0677">Repeat</keyword>
<gene>
    <name evidence="12" type="ORF">TRFO_38836</name>
</gene>
<evidence type="ECO:0000313" key="12">
    <source>
        <dbReference type="EMBL" id="OHS94973.1"/>
    </source>
</evidence>
<name>A0A1J4JC33_9EUKA</name>
<sequence length="832" mass="95177">MKKYADLNSGALLESVEHQTYTTIQRKNEFDGYKFHGLHFKAIIFRRWTLIKRSKKMVAVTFSMTLFFTMLAILAHFLMETLLQEFRFDMNFKLLCDQDNEIVLSFDDDMDKHLPYVEALAAIYRNDTGREPRFHNETSLKAVNEFMYKRAVDNPNHIPYVSMGVSFNDYYPFLNMTVLHNTSTLIEVDLAARVVATRMAWKKKYGMDTDFKFSVTLLLKHIVDVLFAQLGPAITTVGLISIIPLLITQPIIDIRGEVRQYMVASTLSLPPYWLATFLIDIVIWVLVTVIMWAIFLLFKIRAFMDNQFATLYLMISIGPAFILFSYCISFAFSQAESASRQLFVILCIILVIPIIVDFARFNFVDPVWLDYCYGLLPHLLLQRQFALLFQHISFLKQPFTYFWKVDPNTRAFFIMTYVDIPVYIIVLWMIETLGLKIGRRKSINTFSKYIDFFKDQKKKHPVTKEAQDLANLAYSTDNNEKIAVSIRDVSKLYFNTEGFPISAVNNVSLGVKEGSLFGFLGANGAGKTTLIKMITSMTPPSSGTIEINGQDISKVHDPTVLSVCPQFNSHLCYEMTPREHFKLYRMIHRFDPKEAEYLSNNLMEMLDLTKYADKPVRELSGGNMRKLAVALAFYSQSNIILLDEPTSSLDPVARHDVHELIQAYRGQKTFMLCTHLLSEAEALCDVISIMIKGCVYTYGTPQYLSQKFGTEYKVDIMLDDDSEETLIKVDNFFSNELPLADLTISRPKARIYSIPASMITLPELFIKMGTGKKGDHGFCYYTCSSSSLERVFMEIVKISELADINGEGMDIVSTTLQSSHSDAVSERKLPSI</sequence>
<keyword evidence="9 10" id="KW-0472">Membrane</keyword>
<dbReference type="Pfam" id="PF00005">
    <property type="entry name" value="ABC_tran"/>
    <property type="match status" value="1"/>
</dbReference>
<keyword evidence="8 10" id="KW-1133">Transmembrane helix</keyword>
<keyword evidence="3" id="KW-0813">Transport</keyword>
<dbReference type="InterPro" id="IPR003439">
    <property type="entry name" value="ABC_transporter-like_ATP-bd"/>
</dbReference>
<dbReference type="InterPro" id="IPR003593">
    <property type="entry name" value="AAA+_ATPase"/>
</dbReference>
<dbReference type="RefSeq" id="XP_068348110.1">
    <property type="nucleotide sequence ID" value="XM_068512280.1"/>
</dbReference>
<evidence type="ECO:0000256" key="3">
    <source>
        <dbReference type="ARBA" id="ARBA00022448"/>
    </source>
</evidence>
<feature type="transmembrane region" description="Helical" evidence="10">
    <location>
        <begin position="412"/>
        <end position="430"/>
    </location>
</feature>
<feature type="transmembrane region" description="Helical" evidence="10">
    <location>
        <begin position="222"/>
        <end position="252"/>
    </location>
</feature>
<protein>
    <submittedName>
        <fullName evidence="12">ABC transporter family protein</fullName>
    </submittedName>
</protein>
<evidence type="ECO:0000256" key="2">
    <source>
        <dbReference type="ARBA" id="ARBA00008869"/>
    </source>
</evidence>
<feature type="transmembrane region" description="Helical" evidence="10">
    <location>
        <begin position="272"/>
        <end position="298"/>
    </location>
</feature>
<keyword evidence="13" id="KW-1185">Reference proteome</keyword>
<evidence type="ECO:0000256" key="5">
    <source>
        <dbReference type="ARBA" id="ARBA00022737"/>
    </source>
</evidence>
<dbReference type="GO" id="GO:0005524">
    <property type="term" value="F:ATP binding"/>
    <property type="evidence" value="ECO:0007669"/>
    <property type="project" value="UniProtKB-KW"/>
</dbReference>
<dbReference type="GeneID" id="94846984"/>
<organism evidence="12 13">
    <name type="scientific">Tritrichomonas foetus</name>
    <dbReference type="NCBI Taxonomy" id="1144522"/>
    <lineage>
        <taxon>Eukaryota</taxon>
        <taxon>Metamonada</taxon>
        <taxon>Parabasalia</taxon>
        <taxon>Tritrichomonadida</taxon>
        <taxon>Tritrichomonadidae</taxon>
        <taxon>Tritrichomonas</taxon>
    </lineage>
</organism>
<dbReference type="CDD" id="cd03263">
    <property type="entry name" value="ABC_subfamily_A"/>
    <property type="match status" value="1"/>
</dbReference>
<dbReference type="AlphaFoldDB" id="A0A1J4JC33"/>